<keyword evidence="5 6" id="KW-0472">Membrane</keyword>
<feature type="transmembrane region" description="Helical" evidence="6">
    <location>
        <begin position="742"/>
        <end position="764"/>
    </location>
</feature>
<dbReference type="Proteomes" id="UP000288227">
    <property type="component" value="Unassembled WGS sequence"/>
</dbReference>
<feature type="transmembrane region" description="Helical" evidence="6">
    <location>
        <begin position="18"/>
        <end position="39"/>
    </location>
</feature>
<comment type="caution">
    <text evidence="9">The sequence shown here is derived from an EMBL/GenBank/DDBJ whole genome shotgun (WGS) entry which is preliminary data.</text>
</comment>
<evidence type="ECO:0000313" key="10">
    <source>
        <dbReference type="Proteomes" id="UP000288227"/>
    </source>
</evidence>
<feature type="transmembrane region" description="Helical" evidence="6">
    <location>
        <begin position="361"/>
        <end position="386"/>
    </location>
</feature>
<dbReference type="InterPro" id="IPR050250">
    <property type="entry name" value="Macrolide_Exporter_MacB"/>
</dbReference>
<keyword evidence="3 6" id="KW-0812">Transmembrane</keyword>
<evidence type="ECO:0000256" key="5">
    <source>
        <dbReference type="ARBA" id="ARBA00023136"/>
    </source>
</evidence>
<organism evidence="9 10">
    <name type="scientific">Chryseotalea sanaruensis</name>
    <dbReference type="NCBI Taxonomy" id="2482724"/>
    <lineage>
        <taxon>Bacteria</taxon>
        <taxon>Pseudomonadati</taxon>
        <taxon>Bacteroidota</taxon>
        <taxon>Cytophagia</taxon>
        <taxon>Cytophagales</taxon>
        <taxon>Chryseotaleaceae</taxon>
        <taxon>Chryseotalea</taxon>
    </lineage>
</organism>
<gene>
    <name evidence="9" type="ORF">SanaruYs_34750</name>
</gene>
<evidence type="ECO:0000259" key="7">
    <source>
        <dbReference type="Pfam" id="PF02687"/>
    </source>
</evidence>
<feature type="transmembrane region" description="Helical" evidence="6">
    <location>
        <begin position="269"/>
        <end position="292"/>
    </location>
</feature>
<dbReference type="RefSeq" id="WP_127123885.1">
    <property type="nucleotide sequence ID" value="NZ_BHXQ01000007.1"/>
</dbReference>
<keyword evidence="10" id="KW-1185">Reference proteome</keyword>
<keyword evidence="4 6" id="KW-1133">Transmembrane helix</keyword>
<feature type="transmembrane region" description="Helical" evidence="6">
    <location>
        <begin position="695"/>
        <end position="722"/>
    </location>
</feature>
<dbReference type="InterPro" id="IPR003838">
    <property type="entry name" value="ABC3_permease_C"/>
</dbReference>
<dbReference type="AlphaFoldDB" id="A0A401UEE4"/>
<dbReference type="InterPro" id="IPR025857">
    <property type="entry name" value="MacB_PCD"/>
</dbReference>
<feature type="domain" description="MacB-like periplasmic core" evidence="8">
    <location>
        <begin position="19"/>
        <end position="189"/>
    </location>
</feature>
<feature type="transmembrane region" description="Helical" evidence="6">
    <location>
        <begin position="411"/>
        <end position="431"/>
    </location>
</feature>
<dbReference type="GO" id="GO:0022857">
    <property type="term" value="F:transmembrane transporter activity"/>
    <property type="evidence" value="ECO:0007669"/>
    <property type="project" value="TreeGrafter"/>
</dbReference>
<protein>
    <recommendedName>
        <fullName evidence="11">ABC transporter permease</fullName>
    </recommendedName>
</protein>
<evidence type="ECO:0008006" key="11">
    <source>
        <dbReference type="Google" id="ProtNLM"/>
    </source>
</evidence>
<evidence type="ECO:0000313" key="9">
    <source>
        <dbReference type="EMBL" id="GCC53232.1"/>
    </source>
</evidence>
<name>A0A401UEE4_9BACT</name>
<feature type="domain" description="ABC3 transporter permease C-terminal" evidence="7">
    <location>
        <begin position="653"/>
        <end position="757"/>
    </location>
</feature>
<dbReference type="PANTHER" id="PTHR30572:SF18">
    <property type="entry name" value="ABC-TYPE MACROLIDE FAMILY EXPORT SYSTEM PERMEASE COMPONENT 2"/>
    <property type="match status" value="1"/>
</dbReference>
<evidence type="ECO:0000256" key="1">
    <source>
        <dbReference type="ARBA" id="ARBA00004651"/>
    </source>
</evidence>
<dbReference type="OrthoDB" id="1488863at2"/>
<dbReference type="GO" id="GO:0005886">
    <property type="term" value="C:plasma membrane"/>
    <property type="evidence" value="ECO:0007669"/>
    <property type="project" value="UniProtKB-SubCell"/>
</dbReference>
<accession>A0A401UEE4</accession>
<dbReference type="PROSITE" id="PS51257">
    <property type="entry name" value="PROKAR_LIPOPROTEIN"/>
    <property type="match status" value="1"/>
</dbReference>
<reference evidence="9 10" key="1">
    <citation type="submission" date="2018-11" db="EMBL/GenBank/DDBJ databases">
        <title>Chryseotalea sanarue gen. nov., sp., nov., a member of the family Cytophagaceae, isolated from a brackish lake in Hamamatsu Japan.</title>
        <authorList>
            <person name="Maejima Y."/>
            <person name="Iino T."/>
            <person name="Muraguchi Y."/>
            <person name="Fukuda K."/>
            <person name="Ohkuma M."/>
            <person name="Moriuchi R."/>
            <person name="Dohra H."/>
            <person name="Kimbara K."/>
            <person name="Shintani M."/>
        </authorList>
    </citation>
    <scope>NUCLEOTIDE SEQUENCE [LARGE SCALE GENOMIC DNA]</scope>
    <source>
        <strain evidence="9 10">Ys</strain>
    </source>
</reference>
<dbReference type="EMBL" id="BHXQ01000007">
    <property type="protein sequence ID" value="GCC53232.1"/>
    <property type="molecule type" value="Genomic_DNA"/>
</dbReference>
<dbReference type="Pfam" id="PF12704">
    <property type="entry name" value="MacB_PCD"/>
    <property type="match status" value="1"/>
</dbReference>
<evidence type="ECO:0000259" key="8">
    <source>
        <dbReference type="Pfam" id="PF12704"/>
    </source>
</evidence>
<evidence type="ECO:0000256" key="3">
    <source>
        <dbReference type="ARBA" id="ARBA00022692"/>
    </source>
</evidence>
<dbReference type="Pfam" id="PF02687">
    <property type="entry name" value="FtsX"/>
    <property type="match status" value="2"/>
</dbReference>
<sequence length="774" mass="88067">MYNIRLALRSIWNNKLNLLINVFGLSIGLASCIVLLLWVDKEYSYNKFLDSRDSVFQVVTNYILNGKISSVRKTSFKIIESIEQSSEFEAVAYKDVLNSKHIVEANRKELEFYGTSISGNFFKVIGRPFLYGDINNSLKDPFSIVISESMARNLFGIDWMVKIQQQTILIDKWKEVDVTGVFQDFPELSTVKFDYALLLAPNYDEHPGIFNYEVYLKDFDPKNIVSHQATVNEYLKNKTSASVLFQPFDKIYLYSNIQEGKIIGGRIEYATLFIGASVLILFMACINFMNLYSANAFRRAKEAGVKQVLGAGRRILMWQFIIEAYLLTFFALIIALISVLLIIPIFNETFSEQIMLPLNSAFFWVILLILLVFTGFVSGIYPAYLITSFKPIKILNINQNLKLGGIGFRKLLFVIQFFLSILLIVFTSGVVKQVGFLVNKDLGYNKTDLICKELSQSEIQKLESIKAKLRAESYVSGVTFSSDDLLSGSPMVGGIKWPGKSDQDSSQFGVIFVDPSFSDVLNINLVSGRRNKESSSGTVSVLINESAAKIMGYDIIDKSIEIWGGTGEVIGITKDFHFNSLFTAIQPLVIVYLSDQVEYLMVRVEKTRFNESIRFLEQIHKEYSPEKIFTYYTLEDRVKNLYRSEENIGKICMLFSILSILISSLGLFGLTNFSVERRVKEMAIRKVLGANFGSLLKLLFNEFGVLIFIATALATPTAYFLYTEWVIKYTFRIYPSFFEYCLPVLFLSSISFITILIHAIKVNLVRLSVTLYEK</sequence>
<comment type="subcellular location">
    <subcellularLocation>
        <location evidence="1">Cell membrane</location>
        <topology evidence="1">Multi-pass membrane protein</topology>
    </subcellularLocation>
</comment>
<dbReference type="PANTHER" id="PTHR30572">
    <property type="entry name" value="MEMBRANE COMPONENT OF TRANSPORTER-RELATED"/>
    <property type="match status" value="1"/>
</dbReference>
<evidence type="ECO:0000256" key="4">
    <source>
        <dbReference type="ARBA" id="ARBA00022989"/>
    </source>
</evidence>
<keyword evidence="2" id="KW-1003">Cell membrane</keyword>
<evidence type="ECO:0000256" key="6">
    <source>
        <dbReference type="SAM" id="Phobius"/>
    </source>
</evidence>
<feature type="transmembrane region" description="Helical" evidence="6">
    <location>
        <begin position="653"/>
        <end position="675"/>
    </location>
</feature>
<feature type="transmembrane region" description="Helical" evidence="6">
    <location>
        <begin position="324"/>
        <end position="346"/>
    </location>
</feature>
<proteinExistence type="predicted"/>
<evidence type="ECO:0000256" key="2">
    <source>
        <dbReference type="ARBA" id="ARBA00022475"/>
    </source>
</evidence>
<feature type="domain" description="ABC3 transporter permease C-terminal" evidence="7">
    <location>
        <begin position="276"/>
        <end position="390"/>
    </location>
</feature>